<dbReference type="Pfam" id="PF10282">
    <property type="entry name" value="Lactonase"/>
    <property type="match status" value="1"/>
</dbReference>
<dbReference type="AlphaFoldDB" id="A0A194XL47"/>
<dbReference type="InterPro" id="IPR019405">
    <property type="entry name" value="Lactonase_7-beta_prop"/>
</dbReference>
<dbReference type="Gene3D" id="2.130.10.10">
    <property type="entry name" value="YVTN repeat-like/Quinoprotein amine dehydrogenase"/>
    <property type="match status" value="1"/>
</dbReference>
<dbReference type="RefSeq" id="XP_018075174.1">
    <property type="nucleotide sequence ID" value="XM_018209015.1"/>
</dbReference>
<gene>
    <name evidence="2" type="ORF">LY89DRAFT_579583</name>
</gene>
<dbReference type="InParanoid" id="A0A194XL47"/>
<dbReference type="OrthoDB" id="1715191at2759"/>
<dbReference type="PANTHER" id="PTHR30344">
    <property type="entry name" value="6-PHOSPHOGLUCONOLACTONASE-RELATED"/>
    <property type="match status" value="1"/>
</dbReference>
<feature type="non-terminal residue" evidence="2">
    <location>
        <position position="1"/>
    </location>
</feature>
<proteinExistence type="inferred from homology"/>
<evidence type="ECO:0000313" key="2">
    <source>
        <dbReference type="EMBL" id="KUJ20819.1"/>
    </source>
</evidence>
<accession>A0A194XL47</accession>
<sequence>TSAFVLPSHSSPYSVYTGSWPGPNACGMAISTLPDGTLSNVSQSWKYGSKSAIHGMTFGRNLYSADLSGDVLWTHKVNSNGTVEAVASYPMPEAGMHPRHIAAHPNGNYVYVVMEAGNEVVAYSVNSTTGIIETDVGTYSLIPNRNALKDYWSAEVMISPSTKLLWATARAMQDSNNTGFISCFNLDLGGNITDQIFRLPTTTTGGIANAVSPASWSDEFMALTDVPRGYVQIWQLVKGTDVAPGMVQGRDGWTSANMVAQVDIKDGGCCANAIWYD</sequence>
<dbReference type="InterPro" id="IPR050282">
    <property type="entry name" value="Cycloisomerase_2"/>
</dbReference>
<evidence type="ECO:0000256" key="1">
    <source>
        <dbReference type="ARBA" id="ARBA00005564"/>
    </source>
</evidence>
<dbReference type="Proteomes" id="UP000070700">
    <property type="component" value="Unassembled WGS sequence"/>
</dbReference>
<dbReference type="PANTHER" id="PTHR30344:SF4">
    <property type="entry name" value="CYCLASE, PUTATIVE (AFU_ORTHOLOGUE AFUA_6G11580)-RELATED"/>
    <property type="match status" value="1"/>
</dbReference>
<keyword evidence="3" id="KW-1185">Reference proteome</keyword>
<dbReference type="GeneID" id="28818741"/>
<dbReference type="EMBL" id="KQ947409">
    <property type="protein sequence ID" value="KUJ20819.1"/>
    <property type="molecule type" value="Genomic_DNA"/>
</dbReference>
<evidence type="ECO:0000313" key="3">
    <source>
        <dbReference type="Proteomes" id="UP000070700"/>
    </source>
</evidence>
<dbReference type="InterPro" id="IPR015943">
    <property type="entry name" value="WD40/YVTN_repeat-like_dom_sf"/>
</dbReference>
<dbReference type="SUPFAM" id="SSF63825">
    <property type="entry name" value="YWTD domain"/>
    <property type="match status" value="1"/>
</dbReference>
<organism evidence="2 3">
    <name type="scientific">Mollisia scopiformis</name>
    <name type="common">Conifer needle endophyte fungus</name>
    <name type="synonym">Phialocephala scopiformis</name>
    <dbReference type="NCBI Taxonomy" id="149040"/>
    <lineage>
        <taxon>Eukaryota</taxon>
        <taxon>Fungi</taxon>
        <taxon>Dikarya</taxon>
        <taxon>Ascomycota</taxon>
        <taxon>Pezizomycotina</taxon>
        <taxon>Leotiomycetes</taxon>
        <taxon>Helotiales</taxon>
        <taxon>Mollisiaceae</taxon>
        <taxon>Mollisia</taxon>
    </lineage>
</organism>
<reference evidence="2 3" key="1">
    <citation type="submission" date="2015-10" db="EMBL/GenBank/DDBJ databases">
        <title>Full genome of DAOMC 229536 Phialocephala scopiformis, a fungal endophyte of spruce producing the potent anti-insectan compound rugulosin.</title>
        <authorList>
            <consortium name="DOE Joint Genome Institute"/>
            <person name="Walker A.K."/>
            <person name="Frasz S.L."/>
            <person name="Seifert K.A."/>
            <person name="Miller J.D."/>
            <person name="Mondo S.J."/>
            <person name="Labutti K."/>
            <person name="Lipzen A."/>
            <person name="Dockter R."/>
            <person name="Kennedy M."/>
            <person name="Grigoriev I.V."/>
            <person name="Spatafora J.W."/>
        </authorList>
    </citation>
    <scope>NUCLEOTIDE SEQUENCE [LARGE SCALE GENOMIC DNA]</scope>
    <source>
        <strain evidence="2 3">CBS 120377</strain>
    </source>
</reference>
<dbReference type="KEGG" id="psco:LY89DRAFT_579583"/>
<protein>
    <submittedName>
        <fullName evidence="2">3-carboxy-cis,cis-mucoante lactonizing enzyme</fullName>
    </submittedName>
</protein>
<dbReference type="GO" id="GO:0017057">
    <property type="term" value="F:6-phosphogluconolactonase activity"/>
    <property type="evidence" value="ECO:0007669"/>
    <property type="project" value="TreeGrafter"/>
</dbReference>
<name>A0A194XL47_MOLSC</name>
<comment type="similarity">
    <text evidence="1">Belongs to the cycloisomerase 2 family.</text>
</comment>